<name>A0A6J6ICV5_9ZZZZ</name>
<evidence type="ECO:0000313" key="1">
    <source>
        <dbReference type="EMBL" id="CAB4622167.1"/>
    </source>
</evidence>
<reference evidence="1" key="1">
    <citation type="submission" date="2020-05" db="EMBL/GenBank/DDBJ databases">
        <authorList>
            <person name="Chiriac C."/>
            <person name="Salcher M."/>
            <person name="Ghai R."/>
            <person name="Kavagutti S V."/>
        </authorList>
    </citation>
    <scope>NUCLEOTIDE SEQUENCE</scope>
</reference>
<organism evidence="1">
    <name type="scientific">freshwater metagenome</name>
    <dbReference type="NCBI Taxonomy" id="449393"/>
    <lineage>
        <taxon>unclassified sequences</taxon>
        <taxon>metagenomes</taxon>
        <taxon>ecological metagenomes</taxon>
    </lineage>
</organism>
<accession>A0A6J6ICV5</accession>
<dbReference type="EMBL" id="CAEZVD010000057">
    <property type="protein sequence ID" value="CAB4622167.1"/>
    <property type="molecule type" value="Genomic_DNA"/>
</dbReference>
<sequence length="199" mass="21755">MPEVDTKFKQQIMERKSEKVELKFIRISDVQSVKIEDKEIPFTMVDGVVTFTDPGLSVGIKDVVVSGSWGKLTLARVLEVLPASLPVSSPSPSALPVKKFATVRIAGFAPGLSKMTNQIMRDIRAFIKSKTSPINLSCKGSTSGPTVLKQDAALARARATNVCNYIRKIATPEQIKTTSLNTIWMSPLARSVVLTLEHK</sequence>
<gene>
    <name evidence="1" type="ORF">UFOPK1909_00635</name>
</gene>
<protein>
    <submittedName>
        <fullName evidence="1">Unannotated protein</fullName>
    </submittedName>
</protein>
<dbReference type="AlphaFoldDB" id="A0A6J6ICV5"/>
<proteinExistence type="predicted"/>